<sequence length="95" mass="10721">MKEPIFKQMLPDGRVAVTLLVSDIEIANELFKIAKKNAVEVVEAEPEKPTVNKTADKTNQEEIFKRISAIADQMTKKAPEKQETLAERLANKIKK</sequence>
<organism evidence="1 2">
    <name type="scientific">Erwinia mallotivora</name>
    <dbReference type="NCBI Taxonomy" id="69222"/>
    <lineage>
        <taxon>Bacteria</taxon>
        <taxon>Pseudomonadati</taxon>
        <taxon>Pseudomonadota</taxon>
        <taxon>Gammaproteobacteria</taxon>
        <taxon>Enterobacterales</taxon>
        <taxon>Erwiniaceae</taxon>
        <taxon>Erwinia</taxon>
    </lineage>
</organism>
<protein>
    <submittedName>
        <fullName evidence="1">Uncharacterized protein</fullName>
    </submittedName>
</protein>
<comment type="caution">
    <text evidence="1">The sequence shown here is derived from an EMBL/GenBank/DDBJ whole genome shotgun (WGS) entry which is preliminary data.</text>
</comment>
<proteinExistence type="predicted"/>
<evidence type="ECO:0000313" key="2">
    <source>
        <dbReference type="Proteomes" id="UP000019918"/>
    </source>
</evidence>
<evidence type="ECO:0000313" key="1">
    <source>
        <dbReference type="EMBL" id="EXU73880.1"/>
    </source>
</evidence>
<dbReference type="STRING" id="69222.BG55_20465"/>
<accession>A0A014NJA6</accession>
<dbReference type="Proteomes" id="UP000019918">
    <property type="component" value="Unassembled WGS sequence"/>
</dbReference>
<reference evidence="1 2" key="1">
    <citation type="submission" date="2014-02" db="EMBL/GenBank/DDBJ databases">
        <title>Draft genome of Erwinia mallotivora strain BT-MARDI, a papaya dieback pathogen.</title>
        <authorList>
            <person name="Redzuan R."/>
            <person name="Abu Bakar N."/>
            <person name="Badrun R."/>
            <person name="Mohd Raih M.F."/>
            <person name="Rozano L."/>
            <person name="Mat Amin N."/>
        </authorList>
    </citation>
    <scope>NUCLEOTIDE SEQUENCE [LARGE SCALE GENOMIC DNA]</scope>
    <source>
        <strain evidence="1 2">BT-MARDI</strain>
    </source>
</reference>
<dbReference type="EMBL" id="JFHN01000072">
    <property type="protein sequence ID" value="EXU73880.1"/>
    <property type="molecule type" value="Genomic_DNA"/>
</dbReference>
<dbReference type="PATRIC" id="fig|69222.5.peg.4173"/>
<dbReference type="AlphaFoldDB" id="A0A014NJA6"/>
<gene>
    <name evidence="1" type="ORF">BG55_20465</name>
</gene>
<name>A0A014NJA6_9GAMM</name>
<dbReference type="RefSeq" id="WP_034940916.1">
    <property type="nucleotide sequence ID" value="NZ_JFHN01000072.1"/>
</dbReference>
<keyword evidence="2" id="KW-1185">Reference proteome</keyword>